<keyword evidence="9" id="KW-0884">PQQ biosynthesis</keyword>
<keyword evidence="10" id="KW-0482">Metalloprotease</keyword>
<evidence type="ECO:0000256" key="1">
    <source>
        <dbReference type="ARBA" id="ARBA00001947"/>
    </source>
</evidence>
<accession>A0A2N8RIK5</accession>
<dbReference type="PROSITE" id="PS00143">
    <property type="entry name" value="INSULINASE"/>
    <property type="match status" value="1"/>
</dbReference>
<evidence type="ECO:0000259" key="16">
    <source>
        <dbReference type="Pfam" id="PF22456"/>
    </source>
</evidence>
<dbReference type="GO" id="GO:0018189">
    <property type="term" value="P:pyrroloquinoline quinone biosynthetic process"/>
    <property type="evidence" value="ECO:0007669"/>
    <property type="project" value="UniProtKB-UniPathway"/>
</dbReference>
<comment type="similarity">
    <text evidence="3">Belongs to the peptidase M16 family.</text>
</comment>
<evidence type="ECO:0000256" key="3">
    <source>
        <dbReference type="ARBA" id="ARBA00007261"/>
    </source>
</evidence>
<dbReference type="SUPFAM" id="SSF63411">
    <property type="entry name" value="LuxS/MPP-like metallohydrolase"/>
    <property type="match status" value="3"/>
</dbReference>
<sequence>MTPDSVPSTLLPLRHVLSNGLQVGFIQLPTGSQAAALVRVHAGAHDAPSQYPGLAHFLEHLLFLGSHAYGPSQSLMPFVQGCAGLLNASTRERHTDFFFQVSPAAFDEALKRLLDMLARPLLDPAAQLREREVLQAEFLARGRDRETLCDAAIGTALTTPHPFSAFHAGNRDTLPVELRAFQQALQGYHSRFYHAEQMELLVAAPCSLEQLIEVLSCVECQLPAASLVARPVPPLRADDGAALHLKVDAAKPCLAMAFALDDLPEGVAVALDVLRSCLASQANGSFFAAMREARWCDALVLRTPYWHAGQGVVVLEFQLTEQGMADRGQLVAAARGWLHFMTSQAPWSELWSEYVHIRQRELLGKEPLALLRYWIDPGAWSPSTNATDVQHAFRTLGAALHGCEPIILTVDGSDGDGHARVATKGAGFALQVASQQLPIPDPRAWQWQLPERNPWLSERVQPRTAPVLSPSLCWLEHGDGASGQGALYVRWRLSSGQPAAGLGHVLNAALRPHTHAAAQAGVEVRFEDHGRSWCLSLVGHAEAAPIILRDLLRVLKAPPASAFDEGSRLLSKAETPCADEILIRQLLRRIPALLEPMTSVDGLPLHQAGLDLLWLRSHWDALVVGFPVHLSGPLQDVLDAVPGMPDLISSEQAAGVPRYQWSRFGEPGEETALVLFCPLPDRMAATEAAWRQLSRLMEGAFFRRLRSELQLGYAVFCGFRQFGERPGIVFAVQSPSASAPEILGHIEAFLEAFAGNLAAQTTAASLDSASLSEQSADLRRHAERIWQARLAGGDNSHPAAVNAAMAVLQVQDMRDQLHALRSAIGGWCVVANADAPDARWQQR</sequence>
<dbReference type="GO" id="GO:0008270">
    <property type="term" value="F:zinc ion binding"/>
    <property type="evidence" value="ECO:0007669"/>
    <property type="project" value="InterPro"/>
</dbReference>
<dbReference type="InterPro" id="IPR011765">
    <property type="entry name" value="Pept_M16_N"/>
</dbReference>
<evidence type="ECO:0000313" key="18">
    <source>
        <dbReference type="Proteomes" id="UP000236003"/>
    </source>
</evidence>
<reference evidence="17 18" key="1">
    <citation type="submission" date="2018-01" db="EMBL/GenBank/DDBJ databases">
        <title>Denitrification phenotypes of diverse strains of Pseudomonas stutzeri.</title>
        <authorList>
            <person name="Milligan D.A."/>
            <person name="Bergaust L."/>
            <person name="Bakken L.R."/>
            <person name="Frostegard A."/>
        </authorList>
    </citation>
    <scope>NUCLEOTIDE SEQUENCE [LARGE SCALE GENOMIC DNA]</scope>
    <source>
        <strain evidence="17 18">CCUG 44592</strain>
    </source>
</reference>
<dbReference type="Gene3D" id="3.30.830.10">
    <property type="entry name" value="Metalloenzyme, LuxS/M16 peptidase-like"/>
    <property type="match status" value="3"/>
</dbReference>
<protein>
    <recommendedName>
        <fullName evidence="4">Coenzyme PQQ synthesis protein F</fullName>
    </recommendedName>
    <alternativeName>
        <fullName evidence="12">Pyrroloquinoline quinone biosynthesis protein F</fullName>
    </alternativeName>
</protein>
<dbReference type="Pfam" id="PF22455">
    <property type="entry name" value="PqqF_C_3"/>
    <property type="match status" value="1"/>
</dbReference>
<dbReference type="Pfam" id="PF22456">
    <property type="entry name" value="PqqF-like_C_4"/>
    <property type="match status" value="1"/>
</dbReference>
<feature type="domain" description="Coenzyme PQQ synthesis protein F N-terminal lobe" evidence="14">
    <location>
        <begin position="252"/>
        <end position="398"/>
    </location>
</feature>
<gene>
    <name evidence="17" type="primary">pqqF</name>
    <name evidence="17" type="ORF">CXK99_02915</name>
</gene>
<keyword evidence="7" id="KW-0378">Hydrolase</keyword>
<dbReference type="UniPathway" id="UPA00539"/>
<evidence type="ECO:0000256" key="7">
    <source>
        <dbReference type="ARBA" id="ARBA00022801"/>
    </source>
</evidence>
<evidence type="ECO:0000256" key="5">
    <source>
        <dbReference type="ARBA" id="ARBA00022670"/>
    </source>
</evidence>
<evidence type="ECO:0000259" key="14">
    <source>
        <dbReference type="Pfam" id="PF22454"/>
    </source>
</evidence>
<evidence type="ECO:0000256" key="2">
    <source>
        <dbReference type="ARBA" id="ARBA00004886"/>
    </source>
</evidence>
<evidence type="ECO:0000256" key="6">
    <source>
        <dbReference type="ARBA" id="ARBA00022723"/>
    </source>
</evidence>
<evidence type="ECO:0000256" key="12">
    <source>
        <dbReference type="ARBA" id="ARBA00030977"/>
    </source>
</evidence>
<dbReference type="GO" id="GO:0004222">
    <property type="term" value="F:metalloendopeptidase activity"/>
    <property type="evidence" value="ECO:0007669"/>
    <property type="project" value="InterPro"/>
</dbReference>
<evidence type="ECO:0000256" key="11">
    <source>
        <dbReference type="ARBA" id="ARBA00024932"/>
    </source>
</evidence>
<evidence type="ECO:0000256" key="4">
    <source>
        <dbReference type="ARBA" id="ARBA00015088"/>
    </source>
</evidence>
<keyword evidence="8" id="KW-0862">Zinc</keyword>
<dbReference type="EMBL" id="POUM01000002">
    <property type="protein sequence ID" value="PNF60890.1"/>
    <property type="molecule type" value="Genomic_DNA"/>
</dbReference>
<dbReference type="InterPro" id="IPR054734">
    <property type="entry name" value="PqqF-like_C_4"/>
</dbReference>
<name>A0A2N8RIK5_STUST</name>
<evidence type="ECO:0000256" key="9">
    <source>
        <dbReference type="ARBA" id="ARBA00022905"/>
    </source>
</evidence>
<feature type="domain" description="Peptidase M16 N-terminal" evidence="13">
    <location>
        <begin position="28"/>
        <end position="138"/>
    </location>
</feature>
<dbReference type="RefSeq" id="WP_102819714.1">
    <property type="nucleotide sequence ID" value="NZ_JAMOHR010000002.1"/>
</dbReference>
<dbReference type="NCBIfam" id="TIGR02110">
    <property type="entry name" value="PQQ_syn_pqqF"/>
    <property type="match status" value="1"/>
</dbReference>
<dbReference type="PANTHER" id="PTHR43690">
    <property type="entry name" value="NARDILYSIN"/>
    <property type="match status" value="1"/>
</dbReference>
<evidence type="ECO:0000259" key="13">
    <source>
        <dbReference type="Pfam" id="PF00675"/>
    </source>
</evidence>
<comment type="function">
    <text evidence="11">Required for coenzyme pyrroloquinoline quinone (PQQ) biosynthesis. It is thought that this protein is a protease that cleaves peptides bond in a small peptide (gene pqqA), providing the glutamate and tyrosine residues which are necessary for the synthesis of PQQ.</text>
</comment>
<keyword evidence="6" id="KW-0479">Metal-binding</keyword>
<dbReference type="InterPro" id="IPR001431">
    <property type="entry name" value="Pept_M16_Zn_BS"/>
</dbReference>
<dbReference type="InterPro" id="IPR054740">
    <property type="entry name" value="PqqF_N_2"/>
</dbReference>
<evidence type="ECO:0000256" key="10">
    <source>
        <dbReference type="ARBA" id="ARBA00023049"/>
    </source>
</evidence>
<comment type="pathway">
    <text evidence="2">Cofactor biosynthesis; pyrroloquinoline quinone biosynthesis.</text>
</comment>
<feature type="domain" description="Coenzyme PQQ synthesis protein F-like C-terminal lobe" evidence="16">
    <location>
        <begin position="693"/>
        <end position="786"/>
    </location>
</feature>
<proteinExistence type="inferred from homology"/>
<comment type="caution">
    <text evidence="17">The sequence shown here is derived from an EMBL/GenBank/DDBJ whole genome shotgun (WGS) entry which is preliminary data.</text>
</comment>
<dbReference type="Pfam" id="PF22454">
    <property type="entry name" value="PQQ_syn_pqqF_N_2"/>
    <property type="match status" value="1"/>
</dbReference>
<dbReference type="GO" id="GO:0006508">
    <property type="term" value="P:proteolysis"/>
    <property type="evidence" value="ECO:0007669"/>
    <property type="project" value="UniProtKB-KW"/>
</dbReference>
<dbReference type="InterPro" id="IPR011844">
    <property type="entry name" value="PQQ_synth_PqqF"/>
</dbReference>
<dbReference type="PANTHER" id="PTHR43690:SF18">
    <property type="entry name" value="INSULIN-DEGRADING ENZYME-RELATED"/>
    <property type="match status" value="1"/>
</dbReference>
<evidence type="ECO:0000313" key="17">
    <source>
        <dbReference type="EMBL" id="PNF60890.1"/>
    </source>
</evidence>
<dbReference type="AlphaFoldDB" id="A0A2N8RIK5"/>
<keyword evidence="5" id="KW-0645">Protease</keyword>
<organism evidence="17 18">
    <name type="scientific">Stutzerimonas stutzeri</name>
    <name type="common">Pseudomonas stutzeri</name>
    <dbReference type="NCBI Taxonomy" id="316"/>
    <lineage>
        <taxon>Bacteria</taxon>
        <taxon>Pseudomonadati</taxon>
        <taxon>Pseudomonadota</taxon>
        <taxon>Gammaproteobacteria</taxon>
        <taxon>Pseudomonadales</taxon>
        <taxon>Pseudomonadaceae</taxon>
        <taxon>Stutzerimonas</taxon>
    </lineage>
</organism>
<dbReference type="Proteomes" id="UP000236003">
    <property type="component" value="Unassembled WGS sequence"/>
</dbReference>
<evidence type="ECO:0000259" key="15">
    <source>
        <dbReference type="Pfam" id="PF22455"/>
    </source>
</evidence>
<dbReference type="InterPro" id="IPR054733">
    <property type="entry name" value="PqqF_C_3"/>
</dbReference>
<dbReference type="InterPro" id="IPR011249">
    <property type="entry name" value="Metalloenz_LuxS/M16"/>
</dbReference>
<feature type="domain" description="Coenzyme PQQ synthesis protein F C-terminal lobe" evidence="15">
    <location>
        <begin position="484"/>
        <end position="623"/>
    </location>
</feature>
<dbReference type="Pfam" id="PF00675">
    <property type="entry name" value="Peptidase_M16"/>
    <property type="match status" value="1"/>
</dbReference>
<dbReference type="InterPro" id="IPR050626">
    <property type="entry name" value="Peptidase_M16"/>
</dbReference>
<evidence type="ECO:0000256" key="8">
    <source>
        <dbReference type="ARBA" id="ARBA00022833"/>
    </source>
</evidence>
<comment type="cofactor">
    <cofactor evidence="1">
        <name>Zn(2+)</name>
        <dbReference type="ChEBI" id="CHEBI:29105"/>
    </cofactor>
</comment>